<evidence type="ECO:0000313" key="2">
    <source>
        <dbReference type="Proteomes" id="UP000321026"/>
    </source>
</evidence>
<dbReference type="SUPFAM" id="SSF55961">
    <property type="entry name" value="Bet v1-like"/>
    <property type="match status" value="1"/>
</dbReference>
<evidence type="ECO:0000313" key="1">
    <source>
        <dbReference type="EMBL" id="TXG77875.1"/>
    </source>
</evidence>
<dbReference type="EMBL" id="SSDS01000035">
    <property type="protein sequence ID" value="TXG77875.1"/>
    <property type="molecule type" value="Genomic_DNA"/>
</dbReference>
<sequence>MKICISDKIRIEFTVKKSTSLAWEYLTHQKHITKWWGDNVTLENRLGGIFIEKSVAKMLTKTPEKFEPEKFRKLFHKWRYSEAQYQHAINIIGYFNYTNRLAFGMGITLEEGYEQSCN</sequence>
<dbReference type="AlphaFoldDB" id="A0A5C7J8J7"/>
<dbReference type="Gene3D" id="3.30.530.20">
    <property type="match status" value="1"/>
</dbReference>
<organism evidence="1 2">
    <name type="scientific">Candidatus Dojkabacteria bacterium</name>
    <dbReference type="NCBI Taxonomy" id="2099670"/>
    <lineage>
        <taxon>Bacteria</taxon>
        <taxon>Candidatus Dojkabacteria</taxon>
    </lineage>
</organism>
<protein>
    <submittedName>
        <fullName evidence="1">Uncharacterized protein</fullName>
    </submittedName>
</protein>
<gene>
    <name evidence="1" type="ORF">E6Q11_02065</name>
</gene>
<reference evidence="1 2" key="1">
    <citation type="submission" date="2018-09" db="EMBL/GenBank/DDBJ databases">
        <title>Metagenome Assembled Genomes from an Advanced Water Purification Facility.</title>
        <authorList>
            <person name="Stamps B.W."/>
            <person name="Spear J.R."/>
        </authorList>
    </citation>
    <scope>NUCLEOTIDE SEQUENCE [LARGE SCALE GENOMIC DNA]</scope>
    <source>
        <strain evidence="1">Bin_63_2</strain>
    </source>
</reference>
<comment type="caution">
    <text evidence="1">The sequence shown here is derived from an EMBL/GenBank/DDBJ whole genome shotgun (WGS) entry which is preliminary data.</text>
</comment>
<name>A0A5C7J8J7_9BACT</name>
<accession>A0A5C7J8J7</accession>
<dbReference type="Proteomes" id="UP000321026">
    <property type="component" value="Unassembled WGS sequence"/>
</dbReference>
<dbReference type="InterPro" id="IPR023393">
    <property type="entry name" value="START-like_dom_sf"/>
</dbReference>
<proteinExistence type="predicted"/>